<proteinExistence type="predicted"/>
<keyword evidence="2" id="KW-1185">Reference proteome</keyword>
<protein>
    <submittedName>
        <fullName evidence="1">Uncharacterized protein</fullName>
    </submittedName>
</protein>
<accession>A0ACB8BLT2</accession>
<sequence>MSCCNLNTVPPHSNGGFLCAAACSLSASLSGNHPEITHSTLAITQCQRCRTFSPWPPHLSVVQIDIWERLLYPEPVVRGFRTTCALQREHDRSGL</sequence>
<evidence type="ECO:0000313" key="2">
    <source>
        <dbReference type="Proteomes" id="UP000790709"/>
    </source>
</evidence>
<reference evidence="1" key="1">
    <citation type="journal article" date="2021" name="New Phytol.">
        <title>Evolutionary innovations through gain and loss of genes in the ectomycorrhizal Boletales.</title>
        <authorList>
            <person name="Wu G."/>
            <person name="Miyauchi S."/>
            <person name="Morin E."/>
            <person name="Kuo A."/>
            <person name="Drula E."/>
            <person name="Varga T."/>
            <person name="Kohler A."/>
            <person name="Feng B."/>
            <person name="Cao Y."/>
            <person name="Lipzen A."/>
            <person name="Daum C."/>
            <person name="Hundley H."/>
            <person name="Pangilinan J."/>
            <person name="Johnson J."/>
            <person name="Barry K."/>
            <person name="LaButti K."/>
            <person name="Ng V."/>
            <person name="Ahrendt S."/>
            <person name="Min B."/>
            <person name="Choi I.G."/>
            <person name="Park H."/>
            <person name="Plett J.M."/>
            <person name="Magnuson J."/>
            <person name="Spatafora J.W."/>
            <person name="Nagy L.G."/>
            <person name="Henrissat B."/>
            <person name="Grigoriev I.V."/>
            <person name="Yang Z.L."/>
            <person name="Xu J."/>
            <person name="Martin F.M."/>
        </authorList>
    </citation>
    <scope>NUCLEOTIDE SEQUENCE</scope>
    <source>
        <strain evidence="1">KUC20120723A-06</strain>
    </source>
</reference>
<dbReference type="EMBL" id="MU266381">
    <property type="protein sequence ID" value="KAH7926532.1"/>
    <property type="molecule type" value="Genomic_DNA"/>
</dbReference>
<organism evidence="1 2">
    <name type="scientific">Leucogyrophana mollusca</name>
    <dbReference type="NCBI Taxonomy" id="85980"/>
    <lineage>
        <taxon>Eukaryota</taxon>
        <taxon>Fungi</taxon>
        <taxon>Dikarya</taxon>
        <taxon>Basidiomycota</taxon>
        <taxon>Agaricomycotina</taxon>
        <taxon>Agaricomycetes</taxon>
        <taxon>Agaricomycetidae</taxon>
        <taxon>Boletales</taxon>
        <taxon>Boletales incertae sedis</taxon>
        <taxon>Leucogyrophana</taxon>
    </lineage>
</organism>
<comment type="caution">
    <text evidence="1">The sequence shown here is derived from an EMBL/GenBank/DDBJ whole genome shotgun (WGS) entry which is preliminary data.</text>
</comment>
<dbReference type="Proteomes" id="UP000790709">
    <property type="component" value="Unassembled WGS sequence"/>
</dbReference>
<evidence type="ECO:0000313" key="1">
    <source>
        <dbReference type="EMBL" id="KAH7926532.1"/>
    </source>
</evidence>
<gene>
    <name evidence="1" type="ORF">BV22DRAFT_348411</name>
</gene>
<name>A0ACB8BLT2_9AGAM</name>